<dbReference type="SUPFAM" id="SSF143113">
    <property type="entry name" value="NAP-like"/>
    <property type="match status" value="1"/>
</dbReference>
<dbReference type="AlphaFoldDB" id="A0AAN7VPJ1"/>
<dbReference type="Proteomes" id="UP001310594">
    <property type="component" value="Unassembled WGS sequence"/>
</dbReference>
<dbReference type="Pfam" id="PF00956">
    <property type="entry name" value="NAP"/>
    <property type="match status" value="1"/>
</dbReference>
<feature type="compositionally biased region" description="Acidic residues" evidence="3">
    <location>
        <begin position="241"/>
        <end position="253"/>
    </location>
</feature>
<dbReference type="Gene3D" id="3.30.1120.90">
    <property type="entry name" value="Nucleosome assembly protein"/>
    <property type="match status" value="1"/>
</dbReference>
<comment type="similarity">
    <text evidence="1 2">Belongs to the nucleosome assembly protein (NAP) family.</text>
</comment>
<proteinExistence type="inferred from homology"/>
<evidence type="ECO:0000313" key="4">
    <source>
        <dbReference type="EMBL" id="KAK5694885.1"/>
    </source>
</evidence>
<evidence type="ECO:0000256" key="1">
    <source>
        <dbReference type="ARBA" id="ARBA00009947"/>
    </source>
</evidence>
<dbReference type="InterPro" id="IPR002164">
    <property type="entry name" value="NAP_family"/>
</dbReference>
<gene>
    <name evidence="4" type="ORF">LTR97_009476</name>
</gene>
<evidence type="ECO:0000256" key="3">
    <source>
        <dbReference type="SAM" id="MobiDB-lite"/>
    </source>
</evidence>
<organism evidence="4 5">
    <name type="scientific">Elasticomyces elasticus</name>
    <dbReference type="NCBI Taxonomy" id="574655"/>
    <lineage>
        <taxon>Eukaryota</taxon>
        <taxon>Fungi</taxon>
        <taxon>Dikarya</taxon>
        <taxon>Ascomycota</taxon>
        <taxon>Pezizomycotina</taxon>
        <taxon>Dothideomycetes</taxon>
        <taxon>Dothideomycetidae</taxon>
        <taxon>Mycosphaerellales</taxon>
        <taxon>Teratosphaeriaceae</taxon>
        <taxon>Elasticomyces</taxon>
    </lineage>
</organism>
<dbReference type="PANTHER" id="PTHR11875">
    <property type="entry name" value="TESTIS-SPECIFIC Y-ENCODED PROTEIN"/>
    <property type="match status" value="1"/>
</dbReference>
<dbReference type="GO" id="GO:0005634">
    <property type="term" value="C:nucleus"/>
    <property type="evidence" value="ECO:0007669"/>
    <property type="project" value="InterPro"/>
</dbReference>
<accession>A0AAN7VPJ1</accession>
<name>A0AAN7VPJ1_9PEZI</name>
<sequence length="336" mass="37349">MAAEAAPVSYEDLAAIEDEFQEIDIQILRKQHEISKSAYARRAEAIAKIPNFWPLVLEQAPPEIDPYIQSHDSKLIGEHLTSISVTRPELEQEGEAGDPRSLRIRLEFSANDVFSDKALEKTFWYRRASDGWSGLVSEPIKIHWKKGKDPTEGLTDAAVALFEARKKAGDMTASGLQEYNALEKIVEHWNGSNTSFFTWFGYVSSRRYVTAEESQKATAEHQQRKEGRKRGEKVDAAEGAEGPEAEEGAEDSAVEVHDAGDELAMAFADEIWPDAIKLFTQAQEMGDISDPEFEEDEDDDESDDAPIDIRSLVQSSSSGKGKARDSSGPPAKKTKR</sequence>
<dbReference type="GO" id="GO:0006334">
    <property type="term" value="P:nucleosome assembly"/>
    <property type="evidence" value="ECO:0007669"/>
    <property type="project" value="InterPro"/>
</dbReference>
<dbReference type="InterPro" id="IPR037231">
    <property type="entry name" value="NAP-like_sf"/>
</dbReference>
<evidence type="ECO:0000256" key="2">
    <source>
        <dbReference type="RuleBase" id="RU003876"/>
    </source>
</evidence>
<feature type="region of interest" description="Disordered" evidence="3">
    <location>
        <begin position="213"/>
        <end position="253"/>
    </location>
</feature>
<dbReference type="EMBL" id="JAVRQU010000015">
    <property type="protein sequence ID" value="KAK5694885.1"/>
    <property type="molecule type" value="Genomic_DNA"/>
</dbReference>
<evidence type="ECO:0000313" key="5">
    <source>
        <dbReference type="Proteomes" id="UP001310594"/>
    </source>
</evidence>
<protein>
    <recommendedName>
        <fullName evidence="6">Nap family protein</fullName>
    </recommendedName>
</protein>
<reference evidence="4" key="1">
    <citation type="submission" date="2023-08" db="EMBL/GenBank/DDBJ databases">
        <title>Black Yeasts Isolated from many extreme environments.</title>
        <authorList>
            <person name="Coleine C."/>
            <person name="Stajich J.E."/>
            <person name="Selbmann L."/>
        </authorList>
    </citation>
    <scope>NUCLEOTIDE SEQUENCE</scope>
    <source>
        <strain evidence="4">CCFEE 5810</strain>
    </source>
</reference>
<evidence type="ECO:0008006" key="6">
    <source>
        <dbReference type="Google" id="ProtNLM"/>
    </source>
</evidence>
<feature type="compositionally biased region" description="Basic and acidic residues" evidence="3">
    <location>
        <begin position="213"/>
        <end position="225"/>
    </location>
</feature>
<comment type="caution">
    <text evidence="4">The sequence shown here is derived from an EMBL/GenBank/DDBJ whole genome shotgun (WGS) entry which is preliminary data.</text>
</comment>
<feature type="compositionally biased region" description="Acidic residues" evidence="3">
    <location>
        <begin position="287"/>
        <end position="306"/>
    </location>
</feature>
<feature type="region of interest" description="Disordered" evidence="3">
    <location>
        <begin position="284"/>
        <end position="336"/>
    </location>
</feature>